<dbReference type="SMART" id="SM00346">
    <property type="entry name" value="HTH_ICLR"/>
    <property type="match status" value="1"/>
</dbReference>
<comment type="caution">
    <text evidence="6">The sequence shown here is derived from an EMBL/GenBank/DDBJ whole genome shotgun (WGS) entry which is preliminary data.</text>
</comment>
<dbReference type="Pfam" id="PF09339">
    <property type="entry name" value="HTH_IclR"/>
    <property type="match status" value="1"/>
</dbReference>
<dbReference type="InterPro" id="IPR014757">
    <property type="entry name" value="Tscrpt_reg_IclR_C"/>
</dbReference>
<evidence type="ECO:0000259" key="5">
    <source>
        <dbReference type="PROSITE" id="PS51078"/>
    </source>
</evidence>
<dbReference type="RefSeq" id="WP_207490370.1">
    <property type="nucleotide sequence ID" value="NZ_JADIJS010000010.1"/>
</dbReference>
<dbReference type="Gene3D" id="1.10.10.10">
    <property type="entry name" value="Winged helix-like DNA-binding domain superfamily/Winged helix DNA-binding domain"/>
    <property type="match status" value="1"/>
</dbReference>
<dbReference type="PROSITE" id="PS51078">
    <property type="entry name" value="ICLR_ED"/>
    <property type="match status" value="1"/>
</dbReference>
<evidence type="ECO:0000313" key="6">
    <source>
        <dbReference type="EMBL" id="MBO1042357.1"/>
    </source>
</evidence>
<dbReference type="InterPro" id="IPR036388">
    <property type="entry name" value="WH-like_DNA-bd_sf"/>
</dbReference>
<dbReference type="Pfam" id="PF01614">
    <property type="entry name" value="IclR_C"/>
    <property type="match status" value="1"/>
</dbReference>
<reference evidence="6 7" key="1">
    <citation type="submission" date="2020-10" db="EMBL/GenBank/DDBJ databases">
        <title>Genomic characterization of underground lake bacteria from Wind Cave National Park: Insight into the archetypical LuxI/LuxR and identification of LuxR solos.</title>
        <authorList>
            <person name="Wengert P.C."/>
            <person name="Savka M.A."/>
        </authorList>
    </citation>
    <scope>NUCLEOTIDE SEQUENCE [LARGE SCALE GENOMIC DNA]</scope>
    <source>
        <strain evidence="6 7">SD316</strain>
    </source>
</reference>
<dbReference type="InterPro" id="IPR029016">
    <property type="entry name" value="GAF-like_dom_sf"/>
</dbReference>
<dbReference type="InterPro" id="IPR005471">
    <property type="entry name" value="Tscrpt_reg_IclR_N"/>
</dbReference>
<proteinExistence type="predicted"/>
<dbReference type="InterPro" id="IPR036390">
    <property type="entry name" value="WH_DNA-bd_sf"/>
</dbReference>
<evidence type="ECO:0000256" key="3">
    <source>
        <dbReference type="ARBA" id="ARBA00023163"/>
    </source>
</evidence>
<sequence>MTTPRSKARIQSIARAKDLLDAMAGGEWVSLKRLSSYTGLAKTSAFNLVSALVDVGLAERNVGGGEYRLGLQHLVYGKAVERRIDIAAIARPHLLRLCAITRETLNLAVPGPTYALIVDSFEGSQALRVTSYSGTCAPYHSTACGRALLAHQSEAFRHMLYSFGPLPAATPATLTNPEALERLLAQCRSRGWTIEFEENEPGSACIAAPIFNHEGEAIASVSIAGPSSRFDAETIERLGPLLVTSLAKLTADLPYSTPNSGPAR</sequence>
<dbReference type="PANTHER" id="PTHR30136">
    <property type="entry name" value="HELIX-TURN-HELIX TRANSCRIPTIONAL REGULATOR, ICLR FAMILY"/>
    <property type="match status" value="1"/>
</dbReference>
<gene>
    <name evidence="6" type="ORF">IPV26_22135</name>
</gene>
<dbReference type="InterPro" id="IPR050707">
    <property type="entry name" value="HTH_MetabolicPath_Reg"/>
</dbReference>
<dbReference type="Gene3D" id="3.30.450.40">
    <property type="match status" value="1"/>
</dbReference>
<keyword evidence="7" id="KW-1185">Reference proteome</keyword>
<keyword evidence="3" id="KW-0804">Transcription</keyword>
<dbReference type="EMBL" id="JADIJS010000010">
    <property type="protein sequence ID" value="MBO1042357.1"/>
    <property type="molecule type" value="Genomic_DNA"/>
</dbReference>
<evidence type="ECO:0000313" key="7">
    <source>
        <dbReference type="Proteomes" id="UP000718278"/>
    </source>
</evidence>
<feature type="domain" description="HTH iclR-type" evidence="4">
    <location>
        <begin position="10"/>
        <end position="71"/>
    </location>
</feature>
<name>A0ABS3K627_9HYPH</name>
<dbReference type="Proteomes" id="UP000718278">
    <property type="component" value="Unassembled WGS sequence"/>
</dbReference>
<keyword evidence="1" id="KW-0805">Transcription regulation</keyword>
<feature type="domain" description="IclR-ED" evidence="5">
    <location>
        <begin position="72"/>
        <end position="255"/>
    </location>
</feature>
<dbReference type="SUPFAM" id="SSF46785">
    <property type="entry name" value="Winged helix' DNA-binding domain"/>
    <property type="match status" value="1"/>
</dbReference>
<organism evidence="6 7">
    <name type="scientific">Brucella pituitosa</name>
    <dbReference type="NCBI Taxonomy" id="571256"/>
    <lineage>
        <taxon>Bacteria</taxon>
        <taxon>Pseudomonadati</taxon>
        <taxon>Pseudomonadota</taxon>
        <taxon>Alphaproteobacteria</taxon>
        <taxon>Hyphomicrobiales</taxon>
        <taxon>Brucellaceae</taxon>
        <taxon>Brucella/Ochrobactrum group</taxon>
        <taxon>Brucella</taxon>
    </lineage>
</organism>
<dbReference type="PROSITE" id="PS51077">
    <property type="entry name" value="HTH_ICLR"/>
    <property type="match status" value="1"/>
</dbReference>
<evidence type="ECO:0000256" key="1">
    <source>
        <dbReference type="ARBA" id="ARBA00023015"/>
    </source>
</evidence>
<keyword evidence="2" id="KW-0238">DNA-binding</keyword>
<dbReference type="SUPFAM" id="SSF55781">
    <property type="entry name" value="GAF domain-like"/>
    <property type="match status" value="1"/>
</dbReference>
<evidence type="ECO:0000259" key="4">
    <source>
        <dbReference type="PROSITE" id="PS51077"/>
    </source>
</evidence>
<dbReference type="PANTHER" id="PTHR30136:SF24">
    <property type="entry name" value="HTH-TYPE TRANSCRIPTIONAL REPRESSOR ALLR"/>
    <property type="match status" value="1"/>
</dbReference>
<protein>
    <submittedName>
        <fullName evidence="6">IclR family transcriptional regulator</fullName>
    </submittedName>
</protein>
<evidence type="ECO:0000256" key="2">
    <source>
        <dbReference type="ARBA" id="ARBA00023125"/>
    </source>
</evidence>
<accession>A0ABS3K627</accession>